<dbReference type="InterPro" id="IPR003744">
    <property type="entry name" value="YhhQ"/>
</dbReference>
<evidence type="ECO:0000313" key="2">
    <source>
        <dbReference type="EMBL" id="PIT86529.1"/>
    </source>
</evidence>
<feature type="transmembrane region" description="Helical" evidence="1">
    <location>
        <begin position="148"/>
        <end position="166"/>
    </location>
</feature>
<evidence type="ECO:0000256" key="1">
    <source>
        <dbReference type="HAMAP-Rule" id="MF_02088"/>
    </source>
</evidence>
<keyword evidence="1" id="KW-0472">Membrane</keyword>
<comment type="subcellular location">
    <subcellularLocation>
        <location evidence="1">Cell membrane</location>
        <topology evidence="1">Multi-pass membrane protein</topology>
    </subcellularLocation>
</comment>
<protein>
    <recommendedName>
        <fullName evidence="1">Probable queuosine precursor transporter</fullName>
        <shortName evidence="1">Q precursor transporter</shortName>
    </recommendedName>
</protein>
<proteinExistence type="inferred from homology"/>
<dbReference type="HAMAP" id="MF_02088">
    <property type="entry name" value="Q_prec_transport"/>
    <property type="match status" value="1"/>
</dbReference>
<gene>
    <name evidence="2" type="ORF">COU33_02610</name>
</gene>
<dbReference type="PANTHER" id="PTHR34300">
    <property type="entry name" value="QUEUOSINE PRECURSOR TRANSPORTER-RELATED"/>
    <property type="match status" value="1"/>
</dbReference>
<evidence type="ECO:0000313" key="3">
    <source>
        <dbReference type="Proteomes" id="UP000229362"/>
    </source>
</evidence>
<feature type="transmembrane region" description="Helical" evidence="1">
    <location>
        <begin position="178"/>
        <end position="201"/>
    </location>
</feature>
<feature type="transmembrane region" description="Helical" evidence="1">
    <location>
        <begin position="30"/>
        <end position="53"/>
    </location>
</feature>
<dbReference type="GO" id="GO:0005886">
    <property type="term" value="C:plasma membrane"/>
    <property type="evidence" value="ECO:0007669"/>
    <property type="project" value="UniProtKB-SubCell"/>
</dbReference>
<dbReference type="GO" id="GO:0022857">
    <property type="term" value="F:transmembrane transporter activity"/>
    <property type="evidence" value="ECO:0007669"/>
    <property type="project" value="UniProtKB-UniRule"/>
</dbReference>
<comment type="similarity">
    <text evidence="1">Belongs to the vitamin uptake transporter (VUT/ECF) (TC 2.A.88) family. Q precursor transporter subfamily.</text>
</comment>
<keyword evidence="1" id="KW-1133">Transmembrane helix</keyword>
<keyword evidence="1" id="KW-0812">Transmembrane</keyword>
<keyword evidence="1" id="KW-1003">Cell membrane</keyword>
<dbReference type="Proteomes" id="UP000229362">
    <property type="component" value="Unassembled WGS sequence"/>
</dbReference>
<comment type="caution">
    <text evidence="2">The sequence shown here is derived from an EMBL/GenBank/DDBJ whole genome shotgun (WGS) entry which is preliminary data.</text>
</comment>
<accession>A0A2M6W155</accession>
<feature type="transmembrane region" description="Helical" evidence="1">
    <location>
        <begin position="65"/>
        <end position="84"/>
    </location>
</feature>
<organism evidence="2 3">
    <name type="scientific">Candidatus Magasanikbacteria bacterium CG10_big_fil_rev_8_21_14_0_10_43_6</name>
    <dbReference type="NCBI Taxonomy" id="1974650"/>
    <lineage>
        <taxon>Bacteria</taxon>
        <taxon>Candidatus Magasanikiibacteriota</taxon>
    </lineage>
</organism>
<reference evidence="3" key="1">
    <citation type="submission" date="2017-09" db="EMBL/GenBank/DDBJ databases">
        <title>Depth-based differentiation of microbial function through sediment-hosted aquifers and enrichment of novel symbionts in the deep terrestrial subsurface.</title>
        <authorList>
            <person name="Probst A.J."/>
            <person name="Ladd B."/>
            <person name="Jarett J.K."/>
            <person name="Geller-Mcgrath D.E."/>
            <person name="Sieber C.M.K."/>
            <person name="Emerson J.B."/>
            <person name="Anantharaman K."/>
            <person name="Thomas B.C."/>
            <person name="Malmstrom R."/>
            <person name="Stieglmeier M."/>
            <person name="Klingl A."/>
            <person name="Woyke T."/>
            <person name="Ryan C.M."/>
            <person name="Banfield J.F."/>
        </authorList>
    </citation>
    <scope>NUCLEOTIDE SEQUENCE [LARGE SCALE GENOMIC DNA]</scope>
</reference>
<dbReference type="NCBIfam" id="TIGR00697">
    <property type="entry name" value="queuosine precursor transporter"/>
    <property type="match status" value="1"/>
</dbReference>
<comment type="function">
    <text evidence="1">Involved in the import of queuosine (Q) precursors, required for Q precursor salvage.</text>
</comment>
<dbReference type="EMBL" id="PFBZ01000113">
    <property type="protein sequence ID" value="PIT86529.1"/>
    <property type="molecule type" value="Genomic_DNA"/>
</dbReference>
<feature type="transmembrane region" description="Helical" evidence="1">
    <location>
        <begin position="104"/>
        <end position="127"/>
    </location>
</feature>
<sequence length="218" mass="24742">MSQHFKLSILTGIFVAGLIAANLLGSKITILFGIAVSVGIFSYPLTFLITDAVGEVYGKQKAKQIVWAALIAQVLVLLLTYISIKLPAAERYTFNEEYVTVFSGSIRMIIASLIAFVVSQTYDIWAFDWWKKKTKGKYLWLRNNASTMVSQIIDTLLFMFIAFYGITEKFTVGFILELSLSFWLFKIVFALIDTPFVYLLVRWLKKPGMNDDRSDQLA</sequence>
<dbReference type="Pfam" id="PF02592">
    <property type="entry name" value="Vut_1"/>
    <property type="match status" value="1"/>
</dbReference>
<name>A0A2M6W155_9BACT</name>
<dbReference type="PANTHER" id="PTHR34300:SF2">
    <property type="entry name" value="QUEUOSINE PRECURSOR TRANSPORTER-RELATED"/>
    <property type="match status" value="1"/>
</dbReference>
<keyword evidence="1" id="KW-0813">Transport</keyword>
<dbReference type="AlphaFoldDB" id="A0A2M6W155"/>
<feature type="transmembrane region" description="Helical" evidence="1">
    <location>
        <begin position="7"/>
        <end position="24"/>
    </location>
</feature>